<keyword evidence="1" id="KW-0175">Coiled coil</keyword>
<organism evidence="2">
    <name type="scientific">Faunusvirus sp</name>
    <dbReference type="NCBI Taxonomy" id="2487766"/>
    <lineage>
        <taxon>Viruses</taxon>
        <taxon>Varidnaviria</taxon>
        <taxon>Bamfordvirae</taxon>
        <taxon>Nucleocytoviricota</taxon>
        <taxon>Megaviricetes</taxon>
        <taxon>Imitervirales</taxon>
        <taxon>Mimiviridae</taxon>
    </lineage>
</organism>
<reference evidence="2" key="1">
    <citation type="submission" date="2018-10" db="EMBL/GenBank/DDBJ databases">
        <title>Hidden diversity of soil giant viruses.</title>
        <authorList>
            <person name="Schulz F."/>
            <person name="Alteio L."/>
            <person name="Goudeau D."/>
            <person name="Ryan E.M."/>
            <person name="Malmstrom R.R."/>
            <person name="Blanchard J."/>
            <person name="Woyke T."/>
        </authorList>
    </citation>
    <scope>NUCLEOTIDE SEQUENCE</scope>
    <source>
        <strain evidence="2">FNV1</strain>
    </source>
</reference>
<evidence type="ECO:0000313" key="2">
    <source>
        <dbReference type="EMBL" id="AYV79475.1"/>
    </source>
</evidence>
<gene>
    <name evidence="2" type="ORF">Faunusvirus16_9</name>
</gene>
<accession>A0A3G4ZX56</accession>
<sequence>MGDKIETIKDTVNQSISFVRVDLQEIIKLQEDNQLLRSQNNELNKKLSDIMFANNQKYNADISSLRSASDIINLENKELRDDVKNLTAENKELRDDVKKLTAENKELKDKNKILQAKIKQLEDTVLELKDTVLKLEATVGRMEQKEYERDCIMQMNELCVLFEDIIVDEVYGEKMSGEVKIGQLNREQTKGRLTDAQSDRWNKIREDLNKNHFRQHVGSLKKMRGVVCHKQYRSSDLTIDEATDFMIACVEQNEKDKRQQKYKKDVVEYIIDKIRNVKGDYPFEDDSEVKY</sequence>
<feature type="coiled-coil region" evidence="1">
    <location>
        <begin position="26"/>
        <end position="145"/>
    </location>
</feature>
<dbReference type="EMBL" id="MK072147">
    <property type="protein sequence ID" value="AYV79475.1"/>
    <property type="molecule type" value="Genomic_DNA"/>
</dbReference>
<dbReference type="Gene3D" id="6.10.250.3110">
    <property type="match status" value="1"/>
</dbReference>
<evidence type="ECO:0000256" key="1">
    <source>
        <dbReference type="SAM" id="Coils"/>
    </source>
</evidence>
<proteinExistence type="predicted"/>
<protein>
    <submittedName>
        <fullName evidence="2">Uncharacterized protein</fullName>
    </submittedName>
</protein>
<name>A0A3G4ZX56_9VIRU</name>